<feature type="signal peptide" evidence="17">
    <location>
        <begin position="1"/>
        <end position="40"/>
    </location>
</feature>
<dbReference type="NCBIfam" id="TIGR01783">
    <property type="entry name" value="TonB-siderophor"/>
    <property type="match status" value="1"/>
</dbReference>
<evidence type="ECO:0000256" key="5">
    <source>
        <dbReference type="ARBA" id="ARBA00022496"/>
    </source>
</evidence>
<dbReference type="PANTHER" id="PTHR32552:SF82">
    <property type="entry name" value="FCUA PROTEIN"/>
    <property type="match status" value="1"/>
</dbReference>
<dbReference type="CDD" id="cd01347">
    <property type="entry name" value="ligand_gated_channel"/>
    <property type="match status" value="1"/>
</dbReference>
<feature type="chain" id="PRO_5012198870" description="Secretin/TonB short N-terminal domain-containing protein" evidence="17">
    <location>
        <begin position="41"/>
        <end position="804"/>
    </location>
</feature>
<dbReference type="SUPFAM" id="SSF56935">
    <property type="entry name" value="Porins"/>
    <property type="match status" value="1"/>
</dbReference>
<dbReference type="Pfam" id="PF00593">
    <property type="entry name" value="TonB_dep_Rec_b-barrel"/>
    <property type="match status" value="1"/>
</dbReference>
<dbReference type="InterPro" id="IPR037066">
    <property type="entry name" value="Plug_dom_sf"/>
</dbReference>
<dbReference type="SMART" id="SM00965">
    <property type="entry name" value="STN"/>
    <property type="match status" value="1"/>
</dbReference>
<dbReference type="GO" id="GO:0015344">
    <property type="term" value="F:siderophore uptake transmembrane transporter activity"/>
    <property type="evidence" value="ECO:0007669"/>
    <property type="project" value="TreeGrafter"/>
</dbReference>
<keyword evidence="12" id="KW-0675">Receptor</keyword>
<dbReference type="Proteomes" id="UP000216429">
    <property type="component" value="Unassembled WGS sequence"/>
</dbReference>
<keyword evidence="10 16" id="KW-0798">TonB box</keyword>
<evidence type="ECO:0000256" key="7">
    <source>
        <dbReference type="ARBA" id="ARBA00022729"/>
    </source>
</evidence>
<keyword evidence="5" id="KW-0410">Iron transport</keyword>
<dbReference type="InterPro" id="IPR010105">
    <property type="entry name" value="TonB_sidphr_rcpt"/>
</dbReference>
<protein>
    <recommendedName>
        <fullName evidence="18">Secretin/TonB short N-terminal domain-containing protein</fullName>
    </recommendedName>
</protein>
<evidence type="ECO:0000256" key="8">
    <source>
        <dbReference type="ARBA" id="ARBA00023004"/>
    </source>
</evidence>
<organism evidence="19 20">
    <name type="scientific">Bordetella genomosp. 12</name>
    <dbReference type="NCBI Taxonomy" id="463035"/>
    <lineage>
        <taxon>Bacteria</taxon>
        <taxon>Pseudomonadati</taxon>
        <taxon>Pseudomonadota</taxon>
        <taxon>Betaproteobacteria</taxon>
        <taxon>Burkholderiales</taxon>
        <taxon>Alcaligenaceae</taxon>
        <taxon>Bordetella</taxon>
    </lineage>
</organism>
<reference evidence="20" key="1">
    <citation type="submission" date="2017-05" db="EMBL/GenBank/DDBJ databases">
        <title>Complete and WGS of Bordetella genogroups.</title>
        <authorList>
            <person name="Spilker T."/>
            <person name="Lipuma J."/>
        </authorList>
    </citation>
    <scope>NUCLEOTIDE SEQUENCE [LARGE SCALE GENOMIC DNA]</scope>
    <source>
        <strain evidence="20">AU6712</strain>
    </source>
</reference>
<evidence type="ECO:0000256" key="13">
    <source>
        <dbReference type="ARBA" id="ARBA00023237"/>
    </source>
</evidence>
<keyword evidence="6 14" id="KW-0812">Transmembrane</keyword>
<evidence type="ECO:0000259" key="18">
    <source>
        <dbReference type="SMART" id="SM00965"/>
    </source>
</evidence>
<accession>A0A261VDT4</accession>
<evidence type="ECO:0000256" key="1">
    <source>
        <dbReference type="ARBA" id="ARBA00004571"/>
    </source>
</evidence>
<dbReference type="EMBL" id="NEVU01000003">
    <property type="protein sequence ID" value="OZI71323.1"/>
    <property type="molecule type" value="Genomic_DNA"/>
</dbReference>
<evidence type="ECO:0000256" key="15">
    <source>
        <dbReference type="PROSITE-ProRule" id="PRU10144"/>
    </source>
</evidence>
<keyword evidence="8" id="KW-0408">Iron</keyword>
<dbReference type="AlphaFoldDB" id="A0A261VDT4"/>
<keyword evidence="9" id="KW-0406">Ion transport</keyword>
<evidence type="ECO:0000256" key="6">
    <source>
        <dbReference type="ARBA" id="ARBA00022692"/>
    </source>
</evidence>
<gene>
    <name evidence="19" type="ORF">CAL22_15885</name>
</gene>
<evidence type="ECO:0000313" key="20">
    <source>
        <dbReference type="Proteomes" id="UP000216429"/>
    </source>
</evidence>
<dbReference type="InterPro" id="IPR010917">
    <property type="entry name" value="TonB_rcpt_CS"/>
</dbReference>
<dbReference type="Gene3D" id="2.40.170.20">
    <property type="entry name" value="TonB-dependent receptor, beta-barrel domain"/>
    <property type="match status" value="1"/>
</dbReference>
<keyword evidence="13 14" id="KW-0998">Cell outer membrane</keyword>
<evidence type="ECO:0000256" key="11">
    <source>
        <dbReference type="ARBA" id="ARBA00023136"/>
    </source>
</evidence>
<evidence type="ECO:0000256" key="9">
    <source>
        <dbReference type="ARBA" id="ARBA00023065"/>
    </source>
</evidence>
<dbReference type="PROSITE" id="PS52016">
    <property type="entry name" value="TONB_DEPENDENT_REC_3"/>
    <property type="match status" value="1"/>
</dbReference>
<dbReference type="GO" id="GO:0009279">
    <property type="term" value="C:cell outer membrane"/>
    <property type="evidence" value="ECO:0007669"/>
    <property type="project" value="UniProtKB-SubCell"/>
</dbReference>
<dbReference type="Gene3D" id="3.55.50.30">
    <property type="match status" value="1"/>
</dbReference>
<dbReference type="InterPro" id="IPR036942">
    <property type="entry name" value="Beta-barrel_TonB_sf"/>
</dbReference>
<evidence type="ECO:0000256" key="17">
    <source>
        <dbReference type="SAM" id="SignalP"/>
    </source>
</evidence>
<dbReference type="InterPro" id="IPR011662">
    <property type="entry name" value="Secretin/TonB_short_N"/>
</dbReference>
<dbReference type="GO" id="GO:0015891">
    <property type="term" value="P:siderophore transport"/>
    <property type="evidence" value="ECO:0007669"/>
    <property type="project" value="InterPro"/>
</dbReference>
<evidence type="ECO:0000256" key="14">
    <source>
        <dbReference type="PROSITE-ProRule" id="PRU01360"/>
    </source>
</evidence>
<dbReference type="Gene3D" id="2.170.130.10">
    <property type="entry name" value="TonB-dependent receptor, plug domain"/>
    <property type="match status" value="1"/>
</dbReference>
<feature type="short sequence motif" description="TonB C-terminal box" evidence="15">
    <location>
        <begin position="787"/>
        <end position="804"/>
    </location>
</feature>
<keyword evidence="4 14" id="KW-1134">Transmembrane beta strand</keyword>
<keyword evidence="7 17" id="KW-0732">Signal</keyword>
<dbReference type="OrthoDB" id="5346107at2"/>
<comment type="caution">
    <text evidence="19">The sequence shown here is derived from an EMBL/GenBank/DDBJ whole genome shotgun (WGS) entry which is preliminary data.</text>
</comment>
<evidence type="ECO:0000256" key="2">
    <source>
        <dbReference type="ARBA" id="ARBA00009810"/>
    </source>
</evidence>
<feature type="domain" description="Secretin/TonB short N-terminal" evidence="18">
    <location>
        <begin position="70"/>
        <end position="121"/>
    </location>
</feature>
<evidence type="ECO:0000313" key="19">
    <source>
        <dbReference type="EMBL" id="OZI71323.1"/>
    </source>
</evidence>
<dbReference type="Pfam" id="PF07715">
    <property type="entry name" value="Plug"/>
    <property type="match status" value="1"/>
</dbReference>
<keyword evidence="3 14" id="KW-0813">Transport</keyword>
<dbReference type="InterPro" id="IPR012910">
    <property type="entry name" value="Plug_dom"/>
</dbReference>
<proteinExistence type="inferred from homology"/>
<comment type="similarity">
    <text evidence="2 14 16">Belongs to the TonB-dependent receptor family.</text>
</comment>
<evidence type="ECO:0000256" key="3">
    <source>
        <dbReference type="ARBA" id="ARBA00022448"/>
    </source>
</evidence>
<keyword evidence="20" id="KW-1185">Reference proteome</keyword>
<evidence type="ECO:0000256" key="4">
    <source>
        <dbReference type="ARBA" id="ARBA00022452"/>
    </source>
</evidence>
<dbReference type="GO" id="GO:0038023">
    <property type="term" value="F:signaling receptor activity"/>
    <property type="evidence" value="ECO:0007669"/>
    <property type="project" value="InterPro"/>
</dbReference>
<sequence length="804" mass="84966">MMRFFSGAFSRPCPGRLPRLTLAVSLALGATATLPSQALAQAASATRAGYVIPPGPLARALDTYARLEHITITYDATLIGSLQSPGLKGRPAVAEGLNQLLAGTGLAAIAQPDGGYTLKSAPAGTVAELPVVSVTAGAASGEVTPYAGGQVNTSAALGLLGGTTIMNAPFNVTSFSSQLIADQQARTVGAVVENDPSVRLVSPPGSMYQDFTIRGFYQDAISVNGLYGLSFGDAIPAEIADRIEVIKGPTALIGGMPPSGAVGGLINVQTKRAGDQPLNRVTLDYTSDGQVGTQVDLSRRFGDQNEFGIRFNGVYRDGDTSLDHNASRLALGALGLDYRGSRLRASLDVVSQRSAIDGFPRYVGFSGTGEVPAAPRAEVNPFAGSRYDVNTTTVMGRAEYDLNDNWMAYLAGGKGRNRSTFLGINAIGKVNDAGNFTAAVGNGRYSKDGEVGQAGLRGKFLTGPVSHQISFAVDQVRTKGGSNYVNGPSVTSNIYDPVSVNIVDNIPSDAYTISRTTLQGLSLADTLGFLDDRVLLTVGGRKQWIKTESFNKAGDRTAKYDDDALTPMLGILVKPWSNVSLYANYIEGLTAGSTVTDTLSSSYGQTFAPYKSKQYETGVKWDMGSFTNTLSLFQIEKPSLIKNPTTTAYSADGKQRNRGVEWNGFGAITDGVRLLAGASYTRAVVVRSAGDVYNGKQAFGVPKWLANVGVEWDLPWIAGASLNARAIYTGGLAIDSANTQTIPSWIRYDAGARYATNISGKPVTFRLNVQNLFNHGYWIGQTYLGGYVIKGAPRSVMLSASIDF</sequence>
<dbReference type="PANTHER" id="PTHR32552">
    <property type="entry name" value="FERRICHROME IRON RECEPTOR-RELATED"/>
    <property type="match status" value="1"/>
</dbReference>
<dbReference type="InterPro" id="IPR000531">
    <property type="entry name" value="Beta-barrel_TonB"/>
</dbReference>
<dbReference type="InterPro" id="IPR039426">
    <property type="entry name" value="TonB-dep_rcpt-like"/>
</dbReference>
<name>A0A261VDT4_9BORD</name>
<evidence type="ECO:0000256" key="12">
    <source>
        <dbReference type="ARBA" id="ARBA00023170"/>
    </source>
</evidence>
<evidence type="ECO:0000256" key="16">
    <source>
        <dbReference type="RuleBase" id="RU003357"/>
    </source>
</evidence>
<keyword evidence="11 14" id="KW-0472">Membrane</keyword>
<dbReference type="PROSITE" id="PS01156">
    <property type="entry name" value="TONB_DEPENDENT_REC_2"/>
    <property type="match status" value="1"/>
</dbReference>
<evidence type="ECO:0000256" key="10">
    <source>
        <dbReference type="ARBA" id="ARBA00023077"/>
    </source>
</evidence>
<comment type="subcellular location">
    <subcellularLocation>
        <location evidence="1 14">Cell outer membrane</location>
        <topology evidence="1 14">Multi-pass membrane protein</topology>
    </subcellularLocation>
</comment>